<dbReference type="AlphaFoldDB" id="A0A317XKE7"/>
<evidence type="ECO:0000313" key="2">
    <source>
        <dbReference type="Proteomes" id="UP000246740"/>
    </source>
</evidence>
<organism evidence="1 2">
    <name type="scientific">Testicularia cyperi</name>
    <dbReference type="NCBI Taxonomy" id="1882483"/>
    <lineage>
        <taxon>Eukaryota</taxon>
        <taxon>Fungi</taxon>
        <taxon>Dikarya</taxon>
        <taxon>Basidiomycota</taxon>
        <taxon>Ustilaginomycotina</taxon>
        <taxon>Ustilaginomycetes</taxon>
        <taxon>Ustilaginales</taxon>
        <taxon>Anthracoideaceae</taxon>
        <taxon>Testicularia</taxon>
    </lineage>
</organism>
<name>A0A317XKE7_9BASI</name>
<accession>A0A317XKE7</accession>
<proteinExistence type="predicted"/>
<evidence type="ECO:0000313" key="1">
    <source>
        <dbReference type="EMBL" id="PWY98786.1"/>
    </source>
</evidence>
<protein>
    <submittedName>
        <fullName evidence="1">Uncharacterized protein</fullName>
    </submittedName>
</protein>
<keyword evidence="2" id="KW-1185">Reference proteome</keyword>
<gene>
    <name evidence="1" type="ORF">BCV70DRAFT_27764</name>
</gene>
<sequence length="147" mass="16115">MSSSIIITSHFNFLLTGAIFCNAGRAYGKVLERYFAWALLCLQILATSGRIPCLLTATFLSNPSTAVEAAVQAASLPSLSLSGYIPLRYHSSRIYCGTQHQSITFKAITYRCPTRILGKPKPSQIPHGVCTCDTRRSEKIVAVCKER</sequence>
<reference evidence="1 2" key="1">
    <citation type="journal article" date="2018" name="Mol. Biol. Evol.">
        <title>Broad Genomic Sampling Reveals a Smut Pathogenic Ancestry of the Fungal Clade Ustilaginomycotina.</title>
        <authorList>
            <person name="Kijpornyongpan T."/>
            <person name="Mondo S.J."/>
            <person name="Barry K."/>
            <person name="Sandor L."/>
            <person name="Lee J."/>
            <person name="Lipzen A."/>
            <person name="Pangilinan J."/>
            <person name="LaButti K."/>
            <person name="Hainaut M."/>
            <person name="Henrissat B."/>
            <person name="Grigoriev I.V."/>
            <person name="Spatafora J.W."/>
            <person name="Aime M.C."/>
        </authorList>
    </citation>
    <scope>NUCLEOTIDE SEQUENCE [LARGE SCALE GENOMIC DNA]</scope>
    <source>
        <strain evidence="1 2">MCA 3645</strain>
    </source>
</reference>
<dbReference type="InParanoid" id="A0A317XKE7"/>
<dbReference type="EMBL" id="KZ819197">
    <property type="protein sequence ID" value="PWY98786.1"/>
    <property type="molecule type" value="Genomic_DNA"/>
</dbReference>
<dbReference type="Proteomes" id="UP000246740">
    <property type="component" value="Unassembled WGS sequence"/>
</dbReference>